<evidence type="ECO:0000313" key="1">
    <source>
        <dbReference type="EMBL" id="KAJ0986448.1"/>
    </source>
</evidence>
<comment type="caution">
    <text evidence="1">The sequence shown here is derived from an EMBL/GenBank/DDBJ whole genome shotgun (WGS) entry which is preliminary data.</text>
</comment>
<dbReference type="PANTHER" id="PTHR11362">
    <property type="entry name" value="PHOSPHATIDYLETHANOLAMINE-BINDING PROTEIN"/>
    <property type="match status" value="1"/>
</dbReference>
<dbReference type="Proteomes" id="UP001085076">
    <property type="component" value="Miscellaneous, Linkage group lg01"/>
</dbReference>
<dbReference type="InterPro" id="IPR035810">
    <property type="entry name" value="PEBP_euk"/>
</dbReference>
<dbReference type="InterPro" id="IPR036610">
    <property type="entry name" value="PEBP-like_sf"/>
</dbReference>
<sequence length="177" mass="19903">MSIDPLVRGRVIGDVVDSFNKSVPLRIIYSGRTVVNGAELRPLAVAGRPRVEIGGDDFNIFYTLVMVNPDAPNPSNPTQREYLHWLVTDIPAAEGLDSGRELICYESPNPTSGIHRMVFILFRQLGRDTVFAPLMRHHFTTRNFSQQYNLGLPIAAMYFNCQRETGSGGRRFRPGHE</sequence>
<dbReference type="PANTHER" id="PTHR11362:SF106">
    <property type="entry name" value="OS01G0202700 PROTEIN"/>
    <property type="match status" value="1"/>
</dbReference>
<dbReference type="AlphaFoldDB" id="A0A9D5HRL6"/>
<dbReference type="CDD" id="cd00866">
    <property type="entry name" value="PEBP_euk"/>
    <property type="match status" value="1"/>
</dbReference>
<dbReference type="SUPFAM" id="SSF49777">
    <property type="entry name" value="PEBP-like"/>
    <property type="match status" value="1"/>
</dbReference>
<gene>
    <name evidence="1" type="ORF">J5N97_004804</name>
</gene>
<accession>A0A9D5HRL6</accession>
<evidence type="ECO:0008006" key="3">
    <source>
        <dbReference type="Google" id="ProtNLM"/>
    </source>
</evidence>
<keyword evidence="2" id="KW-1185">Reference proteome</keyword>
<reference evidence="1" key="2">
    <citation type="journal article" date="2022" name="Hortic Res">
        <title>The genome of Dioscorea zingiberensis sheds light on the biosynthesis, origin and evolution of the medicinally important diosgenin saponins.</title>
        <authorList>
            <person name="Li Y."/>
            <person name="Tan C."/>
            <person name="Li Z."/>
            <person name="Guo J."/>
            <person name="Li S."/>
            <person name="Chen X."/>
            <person name="Wang C."/>
            <person name="Dai X."/>
            <person name="Yang H."/>
            <person name="Song W."/>
            <person name="Hou L."/>
            <person name="Xu J."/>
            <person name="Tong Z."/>
            <person name="Xu A."/>
            <person name="Yuan X."/>
            <person name="Wang W."/>
            <person name="Yang Q."/>
            <person name="Chen L."/>
            <person name="Sun Z."/>
            <person name="Wang K."/>
            <person name="Pan B."/>
            <person name="Chen J."/>
            <person name="Bao Y."/>
            <person name="Liu F."/>
            <person name="Qi X."/>
            <person name="Gang D.R."/>
            <person name="Wen J."/>
            <person name="Li J."/>
        </authorList>
    </citation>
    <scope>NUCLEOTIDE SEQUENCE</scope>
    <source>
        <strain evidence="1">Dzin_1.0</strain>
    </source>
</reference>
<organism evidence="1 2">
    <name type="scientific">Dioscorea zingiberensis</name>
    <dbReference type="NCBI Taxonomy" id="325984"/>
    <lineage>
        <taxon>Eukaryota</taxon>
        <taxon>Viridiplantae</taxon>
        <taxon>Streptophyta</taxon>
        <taxon>Embryophyta</taxon>
        <taxon>Tracheophyta</taxon>
        <taxon>Spermatophyta</taxon>
        <taxon>Magnoliopsida</taxon>
        <taxon>Liliopsida</taxon>
        <taxon>Dioscoreales</taxon>
        <taxon>Dioscoreaceae</taxon>
        <taxon>Dioscorea</taxon>
    </lineage>
</organism>
<protein>
    <recommendedName>
        <fullName evidence="3">Flowering locus T</fullName>
    </recommendedName>
</protein>
<dbReference type="EMBL" id="JAGGNH010000001">
    <property type="protein sequence ID" value="KAJ0986448.1"/>
    <property type="molecule type" value="Genomic_DNA"/>
</dbReference>
<dbReference type="Pfam" id="PF01161">
    <property type="entry name" value="PBP"/>
    <property type="match status" value="1"/>
</dbReference>
<proteinExistence type="predicted"/>
<dbReference type="Gene3D" id="3.90.280.10">
    <property type="entry name" value="PEBP-like"/>
    <property type="match status" value="1"/>
</dbReference>
<dbReference type="OrthoDB" id="2506647at2759"/>
<evidence type="ECO:0000313" key="2">
    <source>
        <dbReference type="Proteomes" id="UP001085076"/>
    </source>
</evidence>
<reference evidence="1" key="1">
    <citation type="submission" date="2021-03" db="EMBL/GenBank/DDBJ databases">
        <authorList>
            <person name="Li Z."/>
            <person name="Yang C."/>
        </authorList>
    </citation>
    <scope>NUCLEOTIDE SEQUENCE</scope>
    <source>
        <strain evidence="1">Dzin_1.0</strain>
        <tissue evidence="1">Leaf</tissue>
    </source>
</reference>
<name>A0A9D5HRL6_9LILI</name>
<dbReference type="InterPro" id="IPR008914">
    <property type="entry name" value="PEBP"/>
</dbReference>